<dbReference type="PANTHER" id="PTHR31391:SF135">
    <property type="entry name" value="B3 DOMAIN-CONTAINING PROTEIN OS01G0234100-LIKE ISOFORM X1"/>
    <property type="match status" value="1"/>
</dbReference>
<evidence type="ECO:0000256" key="7">
    <source>
        <dbReference type="SAM" id="MobiDB-lite"/>
    </source>
</evidence>
<dbReference type="Gene3D" id="2.40.330.10">
    <property type="entry name" value="DNA-binding pseudobarrel domain"/>
    <property type="match status" value="1"/>
</dbReference>
<feature type="compositionally biased region" description="Basic and acidic residues" evidence="7">
    <location>
        <begin position="1"/>
        <end position="10"/>
    </location>
</feature>
<gene>
    <name evidence="9" type="ORF">Tsubulata_014264</name>
</gene>
<comment type="caution">
    <text evidence="9">The sequence shown here is derived from an EMBL/GenBank/DDBJ whole genome shotgun (WGS) entry which is preliminary data.</text>
</comment>
<reference evidence="9" key="2">
    <citation type="journal article" date="2023" name="Plants (Basel)">
        <title>Annotation of the Turnera subulata (Passifloraceae) Draft Genome Reveals the S-Locus Evolved after the Divergence of Turneroideae from Passifloroideae in a Stepwise Manner.</title>
        <authorList>
            <person name="Henning P.M."/>
            <person name="Roalson E.H."/>
            <person name="Mir W."/>
            <person name="McCubbin A.G."/>
            <person name="Shore J.S."/>
        </authorList>
    </citation>
    <scope>NUCLEOTIDE SEQUENCE</scope>
    <source>
        <strain evidence="9">F60SS</strain>
    </source>
</reference>
<keyword evidence="4" id="KW-0804">Transcription</keyword>
<dbReference type="Proteomes" id="UP001141552">
    <property type="component" value="Unassembled WGS sequence"/>
</dbReference>
<evidence type="ECO:0000256" key="6">
    <source>
        <dbReference type="SAM" id="Coils"/>
    </source>
</evidence>
<dbReference type="PROSITE" id="PS50863">
    <property type="entry name" value="B3"/>
    <property type="match status" value="1"/>
</dbReference>
<evidence type="ECO:0000259" key="8">
    <source>
        <dbReference type="PROSITE" id="PS50863"/>
    </source>
</evidence>
<dbReference type="PANTHER" id="PTHR31391">
    <property type="entry name" value="B3 DOMAIN-CONTAINING PROTEIN OS11G0197600-RELATED"/>
    <property type="match status" value="1"/>
</dbReference>
<name>A0A9Q0FDP7_9ROSI</name>
<dbReference type="InterPro" id="IPR003340">
    <property type="entry name" value="B3_DNA-bd"/>
</dbReference>
<evidence type="ECO:0000256" key="3">
    <source>
        <dbReference type="ARBA" id="ARBA00023125"/>
    </source>
</evidence>
<dbReference type="OrthoDB" id="1909330at2759"/>
<accession>A0A9Q0FDP7</accession>
<evidence type="ECO:0000313" key="10">
    <source>
        <dbReference type="Proteomes" id="UP001141552"/>
    </source>
</evidence>
<comment type="subcellular location">
    <subcellularLocation>
        <location evidence="1">Nucleus</location>
    </subcellularLocation>
</comment>
<dbReference type="SMART" id="SM01019">
    <property type="entry name" value="B3"/>
    <property type="match status" value="1"/>
</dbReference>
<protein>
    <recommendedName>
        <fullName evidence="8">TF-B3 domain-containing protein</fullName>
    </recommendedName>
</protein>
<evidence type="ECO:0000313" key="9">
    <source>
        <dbReference type="EMBL" id="KAJ4829600.1"/>
    </source>
</evidence>
<dbReference type="Pfam" id="PF02362">
    <property type="entry name" value="B3"/>
    <property type="match status" value="1"/>
</dbReference>
<evidence type="ECO:0000256" key="1">
    <source>
        <dbReference type="ARBA" id="ARBA00004123"/>
    </source>
</evidence>
<keyword evidence="10" id="KW-1185">Reference proteome</keyword>
<keyword evidence="3" id="KW-0238">DNA-binding</keyword>
<dbReference type="SUPFAM" id="SSF101936">
    <property type="entry name" value="DNA-binding pseudobarrel domain"/>
    <property type="match status" value="1"/>
</dbReference>
<sequence length="486" mass="54425">MGEKVKKEMVEDGDVASKTPSSHGDDDSSPNKTAGEEDLTLAQLSLAQTAPAFSSDNNPVEKREKRVKIKRRYSDSKIKFVMSSHAGKCICCRPNKSGTEKLSTPVENKSIPMIRAEEVQSNLESNFPSFIKCLVRSHVASCFWMGLPGPFCRAHLPQEDTTITLEDENGKGFRMKYIAYKTGLSAGWRQFSVAHHLVEGDVLVFQLIEPTRFKVYVIKANDLSEVDGALDNVETPPVDCKSPKRKRPRSLPLTVVQRKKKKAGRPRLSIPVPKPGQLAEQSENDSEEVGSEVLEGSKLSFPAIQFKDIESFENFNILIDGLVLDSELSDDMRNKYYKLCCSQGAFLHENLIKGINFKLIAGLVSETVNIADAIKACNLTTSRDEFASWDKTLKASELFGMNVGFLRARLSRLVSLSFETEGAAKTRRYIEAKNERVNIEDEIKNLEAKLVELKAAHERYGSDIENFKSKAESYELKFQEEVLAPW</sequence>
<dbReference type="GO" id="GO:0005634">
    <property type="term" value="C:nucleus"/>
    <property type="evidence" value="ECO:0007669"/>
    <property type="project" value="UniProtKB-SubCell"/>
</dbReference>
<organism evidence="9 10">
    <name type="scientific">Turnera subulata</name>
    <dbReference type="NCBI Taxonomy" id="218843"/>
    <lineage>
        <taxon>Eukaryota</taxon>
        <taxon>Viridiplantae</taxon>
        <taxon>Streptophyta</taxon>
        <taxon>Embryophyta</taxon>
        <taxon>Tracheophyta</taxon>
        <taxon>Spermatophyta</taxon>
        <taxon>Magnoliopsida</taxon>
        <taxon>eudicotyledons</taxon>
        <taxon>Gunneridae</taxon>
        <taxon>Pentapetalae</taxon>
        <taxon>rosids</taxon>
        <taxon>fabids</taxon>
        <taxon>Malpighiales</taxon>
        <taxon>Passifloraceae</taxon>
        <taxon>Turnera</taxon>
    </lineage>
</organism>
<reference evidence="9" key="1">
    <citation type="submission" date="2022-02" db="EMBL/GenBank/DDBJ databases">
        <authorList>
            <person name="Henning P.M."/>
            <person name="McCubbin A.G."/>
            <person name="Shore J.S."/>
        </authorList>
    </citation>
    <scope>NUCLEOTIDE SEQUENCE</scope>
    <source>
        <strain evidence="9">F60SS</strain>
        <tissue evidence="9">Leaves</tissue>
    </source>
</reference>
<feature type="region of interest" description="Disordered" evidence="7">
    <location>
        <begin position="1"/>
        <end position="41"/>
    </location>
</feature>
<evidence type="ECO:0000256" key="4">
    <source>
        <dbReference type="ARBA" id="ARBA00023163"/>
    </source>
</evidence>
<feature type="coiled-coil region" evidence="6">
    <location>
        <begin position="429"/>
        <end position="463"/>
    </location>
</feature>
<keyword evidence="6" id="KW-0175">Coiled coil</keyword>
<evidence type="ECO:0000256" key="5">
    <source>
        <dbReference type="ARBA" id="ARBA00023242"/>
    </source>
</evidence>
<dbReference type="InterPro" id="IPR015300">
    <property type="entry name" value="DNA-bd_pseudobarrel_sf"/>
</dbReference>
<dbReference type="InterPro" id="IPR044837">
    <property type="entry name" value="REM16-like"/>
</dbReference>
<feature type="domain" description="TF-B3" evidence="8">
    <location>
        <begin position="130"/>
        <end position="221"/>
    </location>
</feature>
<dbReference type="GO" id="GO:0003677">
    <property type="term" value="F:DNA binding"/>
    <property type="evidence" value="ECO:0007669"/>
    <property type="project" value="UniProtKB-KW"/>
</dbReference>
<proteinExistence type="predicted"/>
<keyword evidence="2" id="KW-0805">Transcription regulation</keyword>
<dbReference type="EMBL" id="JAKUCV010005850">
    <property type="protein sequence ID" value="KAJ4829600.1"/>
    <property type="molecule type" value="Genomic_DNA"/>
</dbReference>
<dbReference type="AlphaFoldDB" id="A0A9Q0FDP7"/>
<dbReference type="CDD" id="cd10017">
    <property type="entry name" value="B3_DNA"/>
    <property type="match status" value="1"/>
</dbReference>
<feature type="region of interest" description="Disordered" evidence="7">
    <location>
        <begin position="234"/>
        <end position="289"/>
    </location>
</feature>
<keyword evidence="5" id="KW-0539">Nucleus</keyword>
<evidence type="ECO:0000256" key="2">
    <source>
        <dbReference type="ARBA" id="ARBA00023015"/>
    </source>
</evidence>